<keyword evidence="2" id="KW-1003">Cell membrane</keyword>
<keyword evidence="4" id="KW-0812">Transmembrane</keyword>
<dbReference type="AlphaFoldDB" id="A0A381U824"/>
<accession>A0A381U824</accession>
<evidence type="ECO:0000256" key="4">
    <source>
        <dbReference type="ARBA" id="ARBA00022692"/>
    </source>
</evidence>
<proteinExistence type="predicted"/>
<gene>
    <name evidence="8" type="ORF">METZ01_LOCUS77216</name>
</gene>
<organism evidence="8">
    <name type="scientific">marine metagenome</name>
    <dbReference type="NCBI Taxonomy" id="408172"/>
    <lineage>
        <taxon>unclassified sequences</taxon>
        <taxon>metagenomes</taxon>
        <taxon>ecological metagenomes</taxon>
    </lineage>
</organism>
<reference evidence="8" key="1">
    <citation type="submission" date="2018-05" db="EMBL/GenBank/DDBJ databases">
        <authorList>
            <person name="Lanie J.A."/>
            <person name="Ng W.-L."/>
            <person name="Kazmierczak K.M."/>
            <person name="Andrzejewski T.M."/>
            <person name="Davidsen T.M."/>
            <person name="Wayne K.J."/>
            <person name="Tettelin H."/>
            <person name="Glass J.I."/>
            <person name="Rusch D."/>
            <person name="Podicherti R."/>
            <person name="Tsui H.-C.T."/>
            <person name="Winkler M.E."/>
        </authorList>
    </citation>
    <scope>NUCLEOTIDE SEQUENCE</scope>
</reference>
<dbReference type="EMBL" id="UINC01005917">
    <property type="protein sequence ID" value="SVA24362.1"/>
    <property type="molecule type" value="Genomic_DNA"/>
</dbReference>
<dbReference type="Pfam" id="PF04999">
    <property type="entry name" value="FtsL"/>
    <property type="match status" value="1"/>
</dbReference>
<sequence length="81" mass="9538">MVVVTATYEIDLHYKNRELFKQYQLLVKHKDQLEIEWKELRLDLSELTSGMSLEKEASEKALMQLPDSSKIKVLSINEDKQ</sequence>
<comment type="subcellular location">
    <subcellularLocation>
        <location evidence="1">Cell membrane</location>
        <topology evidence="1">Single-pass type II membrane protein</topology>
    </subcellularLocation>
</comment>
<dbReference type="GO" id="GO:0005886">
    <property type="term" value="C:plasma membrane"/>
    <property type="evidence" value="ECO:0007669"/>
    <property type="project" value="UniProtKB-SubCell"/>
</dbReference>
<dbReference type="GO" id="GO:0051301">
    <property type="term" value="P:cell division"/>
    <property type="evidence" value="ECO:0007669"/>
    <property type="project" value="UniProtKB-KW"/>
</dbReference>
<keyword evidence="7" id="KW-0131">Cell cycle</keyword>
<evidence type="ECO:0000256" key="6">
    <source>
        <dbReference type="ARBA" id="ARBA00023136"/>
    </source>
</evidence>
<evidence type="ECO:0000256" key="1">
    <source>
        <dbReference type="ARBA" id="ARBA00004401"/>
    </source>
</evidence>
<evidence type="ECO:0000256" key="5">
    <source>
        <dbReference type="ARBA" id="ARBA00022989"/>
    </source>
</evidence>
<evidence type="ECO:0000256" key="7">
    <source>
        <dbReference type="ARBA" id="ARBA00023306"/>
    </source>
</evidence>
<evidence type="ECO:0000256" key="3">
    <source>
        <dbReference type="ARBA" id="ARBA00022618"/>
    </source>
</evidence>
<evidence type="ECO:0008006" key="9">
    <source>
        <dbReference type="Google" id="ProtNLM"/>
    </source>
</evidence>
<dbReference type="InterPro" id="IPR011922">
    <property type="entry name" value="Cell_div_FtsL"/>
</dbReference>
<evidence type="ECO:0000313" key="8">
    <source>
        <dbReference type="EMBL" id="SVA24362.1"/>
    </source>
</evidence>
<name>A0A381U824_9ZZZZ</name>
<keyword evidence="5" id="KW-1133">Transmembrane helix</keyword>
<keyword evidence="6" id="KW-0472">Membrane</keyword>
<keyword evidence="3" id="KW-0132">Cell division</keyword>
<evidence type="ECO:0000256" key="2">
    <source>
        <dbReference type="ARBA" id="ARBA00022475"/>
    </source>
</evidence>
<protein>
    <recommendedName>
        <fullName evidence="9">Cell division protein FtsL</fullName>
    </recommendedName>
</protein>